<dbReference type="GO" id="GO:0000049">
    <property type="term" value="F:tRNA binding"/>
    <property type="evidence" value="ECO:0007669"/>
    <property type="project" value="UniProtKB-UniRule"/>
</dbReference>
<sequence>MSESIKLIVGLGNPGAEYANTRHNVGVMTVELLAERLGVSLRSHSSRTRTASGRLGVLPGGAPGPQVHLAVSTSYMNVSGGPIGRLADFLRIAPTEILVVHDDLDLPAHQLRLKRGGGEGGHNGLKSLSAHLGTKDYARLRVGIGRPPGRQDPASFVLTPIPTSERPEWDVTIQLAADVAEETVLRGLVAAQQDLHARS</sequence>
<dbReference type="GO" id="GO:0005737">
    <property type="term" value="C:cytoplasm"/>
    <property type="evidence" value="ECO:0007669"/>
    <property type="project" value="UniProtKB-SubCell"/>
</dbReference>
<evidence type="ECO:0000256" key="6">
    <source>
        <dbReference type="ARBA" id="ARBA00048707"/>
    </source>
</evidence>
<feature type="binding site" evidence="8">
    <location>
        <position position="77"/>
    </location>
    <ligand>
        <name>tRNA</name>
        <dbReference type="ChEBI" id="CHEBI:17843"/>
    </ligand>
</feature>
<keyword evidence="3 8" id="KW-0378">Hydrolase</keyword>
<proteinExistence type="inferred from homology"/>
<dbReference type="InterPro" id="IPR018171">
    <property type="entry name" value="Pept_tRNA_hydro_CS"/>
</dbReference>
<dbReference type="AlphaFoldDB" id="A0AAU7VAE5"/>
<evidence type="ECO:0000256" key="9">
    <source>
        <dbReference type="RuleBase" id="RU000673"/>
    </source>
</evidence>
<dbReference type="Gene3D" id="3.40.50.1470">
    <property type="entry name" value="Peptidyl-tRNA hydrolase"/>
    <property type="match status" value="1"/>
</dbReference>
<evidence type="ECO:0000256" key="8">
    <source>
        <dbReference type="HAMAP-Rule" id="MF_00083"/>
    </source>
</evidence>
<dbReference type="CDD" id="cd00462">
    <property type="entry name" value="PTH"/>
    <property type="match status" value="1"/>
</dbReference>
<dbReference type="FunFam" id="3.40.50.1470:FF:000001">
    <property type="entry name" value="Peptidyl-tRNA hydrolase"/>
    <property type="match status" value="1"/>
</dbReference>
<comment type="function">
    <text evidence="8">Hydrolyzes ribosome-free peptidyl-tRNAs (with 1 or more amino acids incorporated), which drop off the ribosome during protein synthesis, or as a result of ribosome stalling.</text>
</comment>
<evidence type="ECO:0000256" key="5">
    <source>
        <dbReference type="ARBA" id="ARBA00038063"/>
    </source>
</evidence>
<reference evidence="11" key="1">
    <citation type="submission" date="2023-11" db="EMBL/GenBank/DDBJ databases">
        <title>Scrofimicrobium hongkongense sp. nov., isolated from a patient with peritonitis.</title>
        <authorList>
            <person name="Lao H.Y."/>
            <person name="Wong A.Y.P."/>
            <person name="Ng T.L."/>
            <person name="Wong R.Y.L."/>
            <person name="Yau M.C.Y."/>
            <person name="Lam J.Y.W."/>
            <person name="Siu G.K.H."/>
        </authorList>
    </citation>
    <scope>NUCLEOTIDE SEQUENCE</scope>
    <source>
        <strain evidence="11">R131</strain>
    </source>
</reference>
<dbReference type="EMBL" id="CP138335">
    <property type="protein sequence ID" value="XBW08383.1"/>
    <property type="molecule type" value="Genomic_DNA"/>
</dbReference>
<dbReference type="HAMAP" id="MF_00083">
    <property type="entry name" value="Pept_tRNA_hydro_bact"/>
    <property type="match status" value="1"/>
</dbReference>
<dbReference type="GO" id="GO:0072344">
    <property type="term" value="P:rescue of stalled ribosome"/>
    <property type="evidence" value="ECO:0007669"/>
    <property type="project" value="UniProtKB-UniRule"/>
</dbReference>
<dbReference type="EC" id="3.1.1.29" evidence="1 8"/>
<feature type="site" description="Discriminates between blocked and unblocked aminoacyl-tRNA" evidence="8">
    <location>
        <position position="13"/>
    </location>
</feature>
<comment type="catalytic activity">
    <reaction evidence="6 8 9">
        <text>an N-acyl-L-alpha-aminoacyl-tRNA + H2O = an N-acyl-L-amino acid + a tRNA + H(+)</text>
        <dbReference type="Rhea" id="RHEA:54448"/>
        <dbReference type="Rhea" id="RHEA-COMP:10123"/>
        <dbReference type="Rhea" id="RHEA-COMP:13883"/>
        <dbReference type="ChEBI" id="CHEBI:15377"/>
        <dbReference type="ChEBI" id="CHEBI:15378"/>
        <dbReference type="ChEBI" id="CHEBI:59874"/>
        <dbReference type="ChEBI" id="CHEBI:78442"/>
        <dbReference type="ChEBI" id="CHEBI:138191"/>
        <dbReference type="EC" id="3.1.1.29"/>
    </reaction>
</comment>
<keyword evidence="8" id="KW-0963">Cytoplasm</keyword>
<gene>
    <name evidence="8 11" type="primary">pth</name>
    <name evidence="11" type="ORF">SAC06_02170</name>
</gene>
<dbReference type="InterPro" id="IPR036416">
    <property type="entry name" value="Pept_tRNA_hydro_sf"/>
</dbReference>
<evidence type="ECO:0000256" key="3">
    <source>
        <dbReference type="ARBA" id="ARBA00022801"/>
    </source>
</evidence>
<dbReference type="PROSITE" id="PS01196">
    <property type="entry name" value="PEPT_TRNA_HYDROL_2"/>
    <property type="match status" value="1"/>
</dbReference>
<feature type="site" description="Stabilizes the basic form of H active site to accept a proton" evidence="8">
    <location>
        <position position="102"/>
    </location>
</feature>
<evidence type="ECO:0000256" key="7">
    <source>
        <dbReference type="ARBA" id="ARBA00050038"/>
    </source>
</evidence>
<dbReference type="GO" id="GO:0006515">
    <property type="term" value="P:protein quality control for misfolded or incompletely synthesized proteins"/>
    <property type="evidence" value="ECO:0007669"/>
    <property type="project" value="UniProtKB-UniRule"/>
</dbReference>
<evidence type="ECO:0000256" key="1">
    <source>
        <dbReference type="ARBA" id="ARBA00013260"/>
    </source>
</evidence>
<evidence type="ECO:0000256" key="2">
    <source>
        <dbReference type="ARBA" id="ARBA00022555"/>
    </source>
</evidence>
<dbReference type="GO" id="GO:0004045">
    <property type="term" value="F:peptidyl-tRNA hydrolase activity"/>
    <property type="evidence" value="ECO:0007669"/>
    <property type="project" value="UniProtKB-UniRule"/>
</dbReference>
<dbReference type="RefSeq" id="WP_350258582.1">
    <property type="nucleotide sequence ID" value="NZ_CP138335.1"/>
</dbReference>
<comment type="similarity">
    <text evidence="5 8 10">Belongs to the PTH family.</text>
</comment>
<comment type="subcellular location">
    <subcellularLocation>
        <location evidence="8">Cytoplasm</location>
    </subcellularLocation>
</comment>
<dbReference type="PROSITE" id="PS01195">
    <property type="entry name" value="PEPT_TRNA_HYDROL_1"/>
    <property type="match status" value="1"/>
</dbReference>
<dbReference type="SUPFAM" id="SSF53178">
    <property type="entry name" value="Peptidyl-tRNA hydrolase-like"/>
    <property type="match status" value="1"/>
</dbReference>
<dbReference type="Pfam" id="PF01195">
    <property type="entry name" value="Pept_tRNA_hydro"/>
    <property type="match status" value="1"/>
</dbReference>
<feature type="binding site" evidence="8">
    <location>
        <position position="18"/>
    </location>
    <ligand>
        <name>tRNA</name>
        <dbReference type="ChEBI" id="CHEBI:17843"/>
    </ligand>
</feature>
<dbReference type="PANTHER" id="PTHR17224">
    <property type="entry name" value="PEPTIDYL-TRNA HYDROLASE"/>
    <property type="match status" value="1"/>
</dbReference>
<feature type="binding site" evidence="8">
    <location>
        <position position="75"/>
    </location>
    <ligand>
        <name>tRNA</name>
        <dbReference type="ChEBI" id="CHEBI:17843"/>
    </ligand>
</feature>
<evidence type="ECO:0000256" key="4">
    <source>
        <dbReference type="ARBA" id="ARBA00022884"/>
    </source>
</evidence>
<comment type="subunit">
    <text evidence="8">Monomer.</text>
</comment>
<feature type="binding site" evidence="8">
    <location>
        <position position="123"/>
    </location>
    <ligand>
        <name>tRNA</name>
        <dbReference type="ChEBI" id="CHEBI:17843"/>
    </ligand>
</feature>
<dbReference type="InterPro" id="IPR001328">
    <property type="entry name" value="Pept_tRNA_hydro"/>
</dbReference>
<evidence type="ECO:0000256" key="10">
    <source>
        <dbReference type="RuleBase" id="RU004320"/>
    </source>
</evidence>
<accession>A0AAU7VAE5</accession>
<evidence type="ECO:0000313" key="11">
    <source>
        <dbReference type="EMBL" id="XBW08383.1"/>
    </source>
</evidence>
<dbReference type="NCBIfam" id="TIGR00447">
    <property type="entry name" value="pth"/>
    <property type="match status" value="1"/>
</dbReference>
<keyword evidence="4 8" id="KW-0694">RNA-binding</keyword>
<name>A0AAU7VAE5_9ACTO</name>
<comment type="function">
    <text evidence="8">Catalyzes the release of premature peptidyl moieties from peptidyl-tRNA molecules trapped in stalled 50S ribosomal subunits, and thus maintains levels of free tRNAs and 50S ribosomes.</text>
</comment>
<protein>
    <recommendedName>
        <fullName evidence="7 8">Peptidyl-tRNA hydrolase</fullName>
        <shortName evidence="8">Pth</shortName>
        <ecNumber evidence="1 8">3.1.1.29</ecNumber>
    </recommendedName>
</protein>
<keyword evidence="2 8" id="KW-0820">tRNA-binding</keyword>
<organism evidence="11">
    <name type="scientific">Scrofimicrobium appendicitidis</name>
    <dbReference type="NCBI Taxonomy" id="3079930"/>
    <lineage>
        <taxon>Bacteria</taxon>
        <taxon>Bacillati</taxon>
        <taxon>Actinomycetota</taxon>
        <taxon>Actinomycetes</taxon>
        <taxon>Actinomycetales</taxon>
        <taxon>Actinomycetaceae</taxon>
        <taxon>Scrofimicrobium</taxon>
    </lineage>
</organism>
<dbReference type="KEGG" id="sapp:SAC06_02170"/>
<feature type="active site" description="Proton acceptor" evidence="8">
    <location>
        <position position="23"/>
    </location>
</feature>
<dbReference type="PANTHER" id="PTHR17224:SF1">
    <property type="entry name" value="PEPTIDYL-TRNA HYDROLASE"/>
    <property type="match status" value="1"/>
</dbReference>